<reference evidence="2 3" key="1">
    <citation type="submission" date="2018-06" db="EMBL/GenBank/DDBJ databases">
        <title>Comparative analysis of microorganisms from saline springs in Andes Mountain Range, Colombia.</title>
        <authorList>
            <person name="Rubin E."/>
        </authorList>
    </citation>
    <scope>NUCLEOTIDE SEQUENCE [LARGE SCALE GENOMIC DNA]</scope>
    <source>
        <strain evidence="2 3">USBA-857</strain>
    </source>
</reference>
<protein>
    <submittedName>
        <fullName evidence="2">Uncharacterized protein</fullName>
    </submittedName>
</protein>
<comment type="caution">
    <text evidence="2">The sequence shown here is derived from an EMBL/GenBank/DDBJ whole genome shotgun (WGS) entry which is preliminary data.</text>
</comment>
<dbReference type="Proteomes" id="UP000249700">
    <property type="component" value="Unassembled WGS sequence"/>
</dbReference>
<proteinExistence type="predicted"/>
<dbReference type="RefSeq" id="WP_112053415.1">
    <property type="nucleotide sequence ID" value="NZ_QLSX01000001.1"/>
</dbReference>
<dbReference type="OrthoDB" id="6236672at2"/>
<feature type="compositionally biased region" description="Basic and acidic residues" evidence="1">
    <location>
        <begin position="25"/>
        <end position="43"/>
    </location>
</feature>
<name>A0A328Y757_9GAMM</name>
<evidence type="ECO:0000313" key="2">
    <source>
        <dbReference type="EMBL" id="RAR64565.1"/>
    </source>
</evidence>
<sequence length="201" mass="21852">MSDQAAGLRRWAQEREASGDEVPEEAVRSDDQPPADDADRGPDAPDMVGSAQASEPEPEPESKPGPEPAPEPEPIPTIPLMVLGLPKVDGVERAQAALVSWSRRGQRWVGDPAAWQVVACDAHSPRLAQLANQEKRWALWVDTDGDGFRQAFNLMQAVRRGGGPRRMLALHPPVASRRGLLNNLQQAAREAFDIDLLVLAP</sequence>
<evidence type="ECO:0000313" key="3">
    <source>
        <dbReference type="Proteomes" id="UP000249700"/>
    </source>
</evidence>
<organism evidence="2 3">
    <name type="scientific">Onishia taeanensis</name>
    <dbReference type="NCBI Taxonomy" id="284577"/>
    <lineage>
        <taxon>Bacteria</taxon>
        <taxon>Pseudomonadati</taxon>
        <taxon>Pseudomonadota</taxon>
        <taxon>Gammaproteobacteria</taxon>
        <taxon>Oceanospirillales</taxon>
        <taxon>Halomonadaceae</taxon>
        <taxon>Onishia</taxon>
    </lineage>
</organism>
<dbReference type="EMBL" id="QLSX01000001">
    <property type="protein sequence ID" value="RAR64565.1"/>
    <property type="molecule type" value="Genomic_DNA"/>
</dbReference>
<accession>A0A328Y757</accession>
<gene>
    <name evidence="2" type="ORF">BCL93_101387</name>
</gene>
<dbReference type="AlphaFoldDB" id="A0A328Y757"/>
<feature type="compositionally biased region" description="Pro residues" evidence="1">
    <location>
        <begin position="63"/>
        <end position="77"/>
    </location>
</feature>
<evidence type="ECO:0000256" key="1">
    <source>
        <dbReference type="SAM" id="MobiDB-lite"/>
    </source>
</evidence>
<feature type="region of interest" description="Disordered" evidence="1">
    <location>
        <begin position="1"/>
        <end position="78"/>
    </location>
</feature>